<accession>A0A0N9NIJ0</accession>
<name>A0A0N9NIJ0_9ACTN</name>
<feature type="transmembrane region" description="Helical" evidence="1">
    <location>
        <begin position="117"/>
        <end position="140"/>
    </location>
</feature>
<protein>
    <submittedName>
        <fullName evidence="2">Uncharacterized protein</fullName>
    </submittedName>
</protein>
<keyword evidence="1" id="KW-1133">Transmembrane helix</keyword>
<evidence type="ECO:0000313" key="3">
    <source>
        <dbReference type="Proteomes" id="UP000063789"/>
    </source>
</evidence>
<reference evidence="3" key="1">
    <citation type="submission" date="2015-06" db="EMBL/GenBank/DDBJ databases">
        <title>Complete genome sequence and metabolic analysis of phthalate degradation pathway in Gordonia sp. QH-11.</title>
        <authorList>
            <person name="Jin D."/>
            <person name="Kong X."/>
            <person name="Bai Z."/>
        </authorList>
    </citation>
    <scope>NUCLEOTIDE SEQUENCE [LARGE SCALE GENOMIC DNA]</scope>
    <source>
        <strain evidence="3">QH-11</strain>
    </source>
</reference>
<dbReference type="STRING" id="1136941.ACH46_19610"/>
<evidence type="ECO:0000256" key="1">
    <source>
        <dbReference type="SAM" id="Phobius"/>
    </source>
</evidence>
<organism evidence="2 3">
    <name type="scientific">Gordonia phthalatica</name>
    <dbReference type="NCBI Taxonomy" id="1136941"/>
    <lineage>
        <taxon>Bacteria</taxon>
        <taxon>Bacillati</taxon>
        <taxon>Actinomycetota</taxon>
        <taxon>Actinomycetes</taxon>
        <taxon>Mycobacteriales</taxon>
        <taxon>Gordoniaceae</taxon>
        <taxon>Gordonia</taxon>
    </lineage>
</organism>
<dbReference type="PATRIC" id="fig|1136941.3.peg.4014"/>
<dbReference type="KEGG" id="goq:ACH46_19610"/>
<dbReference type="EMBL" id="CP011853">
    <property type="protein sequence ID" value="ALG87060.1"/>
    <property type="molecule type" value="Genomic_DNA"/>
</dbReference>
<proteinExistence type="predicted"/>
<keyword evidence="3" id="KW-1185">Reference proteome</keyword>
<keyword evidence="1" id="KW-0812">Transmembrane</keyword>
<keyword evidence="1" id="KW-0472">Membrane</keyword>
<sequence length="141" mass="14904">MSGAVVHGAPAAHGGVEGLELTTKFFPLGFFFYFLKPVVEVDGQRVSAAWGANRIPLAPGQHHVHVHVPYLVPSKVGRADATVSIAPGSTVALEYCAPAWAFSDGAMGPAPQQYTGMGLMLVMLLVPFLFLIPLFALTLAM</sequence>
<reference evidence="2 3" key="2">
    <citation type="journal article" date="2017" name="Int. J. Syst. Evol. Microbiol.">
        <title>Gordonia phthalatica sp. nov., a di-n-butyl phthalate-degrading bacterium isolated from activated sludge.</title>
        <authorList>
            <person name="Jin D."/>
            <person name="Kong X."/>
            <person name="Jia M."/>
            <person name="Yu X."/>
            <person name="Wang X."/>
            <person name="Zhuang X."/>
            <person name="Deng Y."/>
            <person name="Bai Z."/>
        </authorList>
    </citation>
    <scope>NUCLEOTIDE SEQUENCE [LARGE SCALE GENOMIC DNA]</scope>
    <source>
        <strain evidence="2 3">QH-11</strain>
    </source>
</reference>
<dbReference type="Proteomes" id="UP000063789">
    <property type="component" value="Chromosome"/>
</dbReference>
<dbReference type="AlphaFoldDB" id="A0A0N9NIJ0"/>
<gene>
    <name evidence="2" type="ORF">ACH46_19610</name>
</gene>
<evidence type="ECO:0000313" key="2">
    <source>
        <dbReference type="EMBL" id="ALG87060.1"/>
    </source>
</evidence>